<feature type="region of interest" description="Disordered" evidence="1">
    <location>
        <begin position="1"/>
        <end position="23"/>
    </location>
</feature>
<dbReference type="Pfam" id="PF00646">
    <property type="entry name" value="F-box"/>
    <property type="match status" value="1"/>
</dbReference>
<proteinExistence type="predicted"/>
<evidence type="ECO:0000313" key="3">
    <source>
        <dbReference type="EMBL" id="KAF2167522.1"/>
    </source>
</evidence>
<feature type="domain" description="F-box" evidence="2">
    <location>
        <begin position="27"/>
        <end position="60"/>
    </location>
</feature>
<protein>
    <recommendedName>
        <fullName evidence="2">F-box domain-containing protein</fullName>
    </recommendedName>
</protein>
<dbReference type="OrthoDB" id="3635859at2759"/>
<accession>A0A6A6CNM8</accession>
<organism evidence="3 4">
    <name type="scientific">Zasmidium cellare ATCC 36951</name>
    <dbReference type="NCBI Taxonomy" id="1080233"/>
    <lineage>
        <taxon>Eukaryota</taxon>
        <taxon>Fungi</taxon>
        <taxon>Dikarya</taxon>
        <taxon>Ascomycota</taxon>
        <taxon>Pezizomycotina</taxon>
        <taxon>Dothideomycetes</taxon>
        <taxon>Dothideomycetidae</taxon>
        <taxon>Mycosphaerellales</taxon>
        <taxon>Mycosphaerellaceae</taxon>
        <taxon>Zasmidium</taxon>
    </lineage>
</organism>
<reference evidence="3" key="1">
    <citation type="journal article" date="2020" name="Stud. Mycol.">
        <title>101 Dothideomycetes genomes: a test case for predicting lifestyles and emergence of pathogens.</title>
        <authorList>
            <person name="Haridas S."/>
            <person name="Albert R."/>
            <person name="Binder M."/>
            <person name="Bloem J."/>
            <person name="Labutti K."/>
            <person name="Salamov A."/>
            <person name="Andreopoulos B."/>
            <person name="Baker S."/>
            <person name="Barry K."/>
            <person name="Bills G."/>
            <person name="Bluhm B."/>
            <person name="Cannon C."/>
            <person name="Castanera R."/>
            <person name="Culley D."/>
            <person name="Daum C."/>
            <person name="Ezra D."/>
            <person name="Gonzalez J."/>
            <person name="Henrissat B."/>
            <person name="Kuo A."/>
            <person name="Liang C."/>
            <person name="Lipzen A."/>
            <person name="Lutzoni F."/>
            <person name="Magnuson J."/>
            <person name="Mondo S."/>
            <person name="Nolan M."/>
            <person name="Ohm R."/>
            <person name="Pangilinan J."/>
            <person name="Park H.-J."/>
            <person name="Ramirez L."/>
            <person name="Alfaro M."/>
            <person name="Sun H."/>
            <person name="Tritt A."/>
            <person name="Yoshinaga Y."/>
            <person name="Zwiers L.-H."/>
            <person name="Turgeon B."/>
            <person name="Goodwin S."/>
            <person name="Spatafora J."/>
            <person name="Crous P."/>
            <person name="Grigoriev I."/>
        </authorList>
    </citation>
    <scope>NUCLEOTIDE SEQUENCE</scope>
    <source>
        <strain evidence="3">ATCC 36951</strain>
    </source>
</reference>
<dbReference type="GeneID" id="54565872"/>
<dbReference type="Proteomes" id="UP000799537">
    <property type="component" value="Unassembled WGS sequence"/>
</dbReference>
<gene>
    <name evidence="3" type="ORF">M409DRAFT_54120</name>
</gene>
<dbReference type="InterPro" id="IPR036047">
    <property type="entry name" value="F-box-like_dom_sf"/>
</dbReference>
<evidence type="ECO:0000256" key="1">
    <source>
        <dbReference type="SAM" id="MobiDB-lite"/>
    </source>
</evidence>
<dbReference type="RefSeq" id="XP_033668411.1">
    <property type="nucleotide sequence ID" value="XM_033812600.1"/>
</dbReference>
<evidence type="ECO:0000313" key="4">
    <source>
        <dbReference type="Proteomes" id="UP000799537"/>
    </source>
</evidence>
<name>A0A6A6CNM8_ZASCE</name>
<keyword evidence="4" id="KW-1185">Reference proteome</keyword>
<feature type="compositionally biased region" description="Polar residues" evidence="1">
    <location>
        <begin position="1"/>
        <end position="12"/>
    </location>
</feature>
<sequence length="288" mass="31789">MTSPTTNHQGQQEPPKEKASTKVGTTYELLEPILIRLPTNDLFTMRRVNTMWRDLIKSSDDIKKANGVKASQPALDPAPIPHGGPPNITYSTPGLQLTRALHVERADIFNQGRAKPGHAICAWVSGSHAASRSIFDEVEWSNSHVVIDVRLYFSAVDEPYASWQEALLTDPPIKTLTIKTNGVPGNYRFSHAKTIDSDTGLTLGDVYRAHKDYIKECWERFNVRMTSDRVHTHIRIKQDNVELCEGVQQNGGGSLCKHDLGCYPPTRACDAVFETVVGGPLASSAGGW</sequence>
<dbReference type="EMBL" id="ML993593">
    <property type="protein sequence ID" value="KAF2167522.1"/>
    <property type="molecule type" value="Genomic_DNA"/>
</dbReference>
<dbReference type="AlphaFoldDB" id="A0A6A6CNM8"/>
<evidence type="ECO:0000259" key="2">
    <source>
        <dbReference type="Pfam" id="PF00646"/>
    </source>
</evidence>
<dbReference type="InterPro" id="IPR001810">
    <property type="entry name" value="F-box_dom"/>
</dbReference>
<dbReference type="SUPFAM" id="SSF81383">
    <property type="entry name" value="F-box domain"/>
    <property type="match status" value="1"/>
</dbReference>